<protein>
    <submittedName>
        <fullName evidence="1">Uncharacterized protein</fullName>
    </submittedName>
</protein>
<sequence>MKSIVGSMIQTPFEKSEATESFQGKVRVMMTWEYQYYVFPGSAWTKEVSVISSNDLQEWGTMKLIYQTYRGKDYWDIGKLALGKQRMKFSFKVKEQTGKKTRFKFSFAYKRDVDKPGIATGLVSSQSGFTNAGKLEMRFHELRWLDFRPTLNRYLMSRGLGMEGNQFYDRLGEGRVAFYSALQTPTKLREHSVILGVVFFIASDFCNFFCDVMELGVQSNGCWYVENIRSILCGCDLEPNAPTVWTEDQSTFWACLTIFSTKAPYSPLPCNLLRTAGDLCLHVNDAFQVYSIDMLAISAFPRRHQIRVLGAIYPGLPKDAQSRASILGRILKSIGKSGVHNAVPFTSLNQHPELKRHEAKYLPEGPTTSNNQGWLILIAGRGGKAGTGRCSCANKLVPNGFLGNEFVRNGLDGNENGLGNNELVGHSDATPSETGSFELARRYRSRVSCIQRLLPAQQSVVAREIWAARAGLYIYLHRTFEGGLTASSSRK</sequence>
<dbReference type="Proteomes" id="UP000799755">
    <property type="component" value="Unassembled WGS sequence"/>
</dbReference>
<evidence type="ECO:0000313" key="1">
    <source>
        <dbReference type="EMBL" id="KAF2471935.1"/>
    </source>
</evidence>
<dbReference type="EMBL" id="MU003503">
    <property type="protein sequence ID" value="KAF2471935.1"/>
    <property type="molecule type" value="Genomic_DNA"/>
</dbReference>
<gene>
    <name evidence="1" type="ORF">BDR25DRAFT_353706</name>
</gene>
<comment type="caution">
    <text evidence="1">The sequence shown here is derived from an EMBL/GenBank/DDBJ whole genome shotgun (WGS) entry which is preliminary data.</text>
</comment>
<evidence type="ECO:0000313" key="2">
    <source>
        <dbReference type="Proteomes" id="UP000799755"/>
    </source>
</evidence>
<name>A0ACB6R0T1_9PLEO</name>
<organism evidence="1 2">
    <name type="scientific">Lindgomyces ingoldianus</name>
    <dbReference type="NCBI Taxonomy" id="673940"/>
    <lineage>
        <taxon>Eukaryota</taxon>
        <taxon>Fungi</taxon>
        <taxon>Dikarya</taxon>
        <taxon>Ascomycota</taxon>
        <taxon>Pezizomycotina</taxon>
        <taxon>Dothideomycetes</taxon>
        <taxon>Pleosporomycetidae</taxon>
        <taxon>Pleosporales</taxon>
        <taxon>Lindgomycetaceae</taxon>
        <taxon>Lindgomyces</taxon>
    </lineage>
</organism>
<proteinExistence type="predicted"/>
<reference evidence="1" key="1">
    <citation type="journal article" date="2020" name="Stud. Mycol.">
        <title>101 Dothideomycetes genomes: a test case for predicting lifestyles and emergence of pathogens.</title>
        <authorList>
            <person name="Haridas S."/>
            <person name="Albert R."/>
            <person name="Binder M."/>
            <person name="Bloem J."/>
            <person name="Labutti K."/>
            <person name="Salamov A."/>
            <person name="Andreopoulos B."/>
            <person name="Baker S."/>
            <person name="Barry K."/>
            <person name="Bills G."/>
            <person name="Bluhm B."/>
            <person name="Cannon C."/>
            <person name="Castanera R."/>
            <person name="Culley D."/>
            <person name="Daum C."/>
            <person name="Ezra D."/>
            <person name="Gonzalez J."/>
            <person name="Henrissat B."/>
            <person name="Kuo A."/>
            <person name="Liang C."/>
            <person name="Lipzen A."/>
            <person name="Lutzoni F."/>
            <person name="Magnuson J."/>
            <person name="Mondo S."/>
            <person name="Nolan M."/>
            <person name="Ohm R."/>
            <person name="Pangilinan J."/>
            <person name="Park H.-J."/>
            <person name="Ramirez L."/>
            <person name="Alfaro M."/>
            <person name="Sun H."/>
            <person name="Tritt A."/>
            <person name="Yoshinaga Y."/>
            <person name="Zwiers L.-H."/>
            <person name="Turgeon B."/>
            <person name="Goodwin S."/>
            <person name="Spatafora J."/>
            <person name="Crous P."/>
            <person name="Grigoriev I."/>
        </authorList>
    </citation>
    <scope>NUCLEOTIDE SEQUENCE</scope>
    <source>
        <strain evidence="1">ATCC 200398</strain>
    </source>
</reference>
<accession>A0ACB6R0T1</accession>
<keyword evidence="2" id="KW-1185">Reference proteome</keyword>